<dbReference type="Proteomes" id="UP000265836">
    <property type="component" value="Unassembled WGS sequence"/>
</dbReference>
<name>A0A397NLA8_ECTOL</name>
<dbReference type="EMBL" id="QXDA01000001">
    <property type="protein sequence ID" value="RIA36017.1"/>
    <property type="molecule type" value="Genomic_DNA"/>
</dbReference>
<sequence length="73" mass="8194">MAHEVSVNLHQKIVLSKDVEVEVKADGAKLGTILISKGNIEWVPAGNSANKHRLSWKKFAELMENEGRPKRMK</sequence>
<proteinExistence type="predicted"/>
<organism evidence="1 2">
    <name type="scientific">Ectopseudomonas oleovorans</name>
    <name type="common">Pseudomonas oleovorans</name>
    <dbReference type="NCBI Taxonomy" id="301"/>
    <lineage>
        <taxon>Bacteria</taxon>
        <taxon>Pseudomonadati</taxon>
        <taxon>Pseudomonadota</taxon>
        <taxon>Gammaproteobacteria</taxon>
        <taxon>Pseudomonadales</taxon>
        <taxon>Pseudomonadaceae</taxon>
        <taxon>Ectopseudomonas</taxon>
    </lineage>
</organism>
<evidence type="ECO:0000313" key="2">
    <source>
        <dbReference type="Proteomes" id="UP000265836"/>
    </source>
</evidence>
<reference evidence="1 2" key="1">
    <citation type="submission" date="2018-08" db="EMBL/GenBank/DDBJ databases">
        <title>Genome sequencing of rice bacterial endophytes.</title>
        <authorList>
            <person name="Venturi V."/>
        </authorList>
    </citation>
    <scope>NUCLEOTIDE SEQUENCE [LARGE SCALE GENOMIC DNA]</scope>
    <source>
        <strain evidence="1 2">E1205</strain>
    </source>
</reference>
<evidence type="ECO:0000313" key="1">
    <source>
        <dbReference type="EMBL" id="RIA36017.1"/>
    </source>
</evidence>
<gene>
    <name evidence="1" type="ORF">DFO61_0473</name>
</gene>
<protein>
    <submittedName>
        <fullName evidence="1">Uncharacterized protein</fullName>
    </submittedName>
</protein>
<comment type="caution">
    <text evidence="1">The sequence shown here is derived from an EMBL/GenBank/DDBJ whole genome shotgun (WGS) entry which is preliminary data.</text>
</comment>
<accession>A0A397NLA8</accession>
<dbReference type="RefSeq" id="WP_119691858.1">
    <property type="nucleotide sequence ID" value="NZ_QXDA01000001.1"/>
</dbReference>
<dbReference type="AlphaFoldDB" id="A0A397NLA8"/>